<evidence type="ECO:0000313" key="15">
    <source>
        <dbReference type="Proteomes" id="UP000007754"/>
    </source>
</evidence>
<feature type="region of interest" description="Disordered" evidence="12">
    <location>
        <begin position="214"/>
        <end position="236"/>
    </location>
</feature>
<comment type="subcellular location">
    <subcellularLocation>
        <location evidence="1">Nucleus</location>
    </subcellularLocation>
</comment>
<keyword evidence="5 11" id="KW-0863">Zinc-finger</keyword>
<dbReference type="PANTHER" id="PTHR23235">
    <property type="entry name" value="KRUEPPEL-LIKE TRANSCRIPTION FACTOR"/>
    <property type="match status" value="1"/>
</dbReference>
<evidence type="ECO:0000256" key="10">
    <source>
        <dbReference type="ARBA" id="ARBA00023242"/>
    </source>
</evidence>
<dbReference type="GO" id="GO:0000978">
    <property type="term" value="F:RNA polymerase II cis-regulatory region sequence-specific DNA binding"/>
    <property type="evidence" value="ECO:0007669"/>
    <property type="project" value="Ensembl"/>
</dbReference>
<dbReference type="Proteomes" id="UP000007754">
    <property type="component" value="Chromosome 7"/>
</dbReference>
<sequence length="330" mass="37091">MTKNNPPTRANKHTQKQKERVLHSSSMDVLASYSIFQELQLVHDTGYFSALPSLEENWQQTCLELERYLQTEPRKISETFGEDLDCFLHASSAPDAEDNIRRLDPILLPVETSTCDKSANMDIILSRDKLLSETCLSSQYTSSSTEGYTAVNQAQLNAVTSLTPPSSPELSRHLVKTPQTLSAVDGTVTLKLVAKKTSLSSVKVGVATATAGTIKSGQSDSEQGGTGTEASPENKKRVHRCQFNGCRKVYTKSSHLKAHQRTHTGEKPYKCSWEGCEWRFARSDELTRHYRKHTGAKPFKCNHCDRREREEEDNEDKTFKKKSLLKFDTV</sequence>
<keyword evidence="7" id="KW-0805">Transcription regulation</keyword>
<dbReference type="GO" id="GO:0001228">
    <property type="term" value="F:DNA-binding transcription activator activity, RNA polymerase II-specific"/>
    <property type="evidence" value="ECO:0007669"/>
    <property type="project" value="Ensembl"/>
</dbReference>
<dbReference type="InterPro" id="IPR036236">
    <property type="entry name" value="Znf_C2H2_sf"/>
</dbReference>
<dbReference type="HOGENOM" id="CLU_002678_33_4_1"/>
<evidence type="ECO:0000256" key="1">
    <source>
        <dbReference type="ARBA" id="ARBA00004123"/>
    </source>
</evidence>
<dbReference type="GO" id="GO:0061179">
    <property type="term" value="P:negative regulation of insulin secretion involved in cellular response to glucose stimulus"/>
    <property type="evidence" value="ECO:0007669"/>
    <property type="project" value="Ensembl"/>
</dbReference>
<accession>H0ZIB7</accession>
<dbReference type="AlphaFoldDB" id="H0ZIB7"/>
<dbReference type="GO" id="GO:0042593">
    <property type="term" value="P:glucose homeostasis"/>
    <property type="evidence" value="ECO:0007669"/>
    <property type="project" value="Ensembl"/>
</dbReference>
<dbReference type="PROSITE" id="PS00028">
    <property type="entry name" value="ZINC_FINGER_C2H2_1"/>
    <property type="match status" value="2"/>
</dbReference>
<dbReference type="InterPro" id="IPR013087">
    <property type="entry name" value="Znf_C2H2_type"/>
</dbReference>
<evidence type="ECO:0000259" key="13">
    <source>
        <dbReference type="PROSITE" id="PS50157"/>
    </source>
</evidence>
<evidence type="ECO:0000256" key="6">
    <source>
        <dbReference type="ARBA" id="ARBA00022833"/>
    </source>
</evidence>
<dbReference type="SMART" id="SM00355">
    <property type="entry name" value="ZnF_C2H2"/>
    <property type="match status" value="2"/>
</dbReference>
<dbReference type="FunFam" id="3.30.160.60:FF:001395">
    <property type="entry name" value="Krueppel-like factor 7"/>
    <property type="match status" value="1"/>
</dbReference>
<keyword evidence="3" id="KW-0479">Metal-binding</keyword>
<keyword evidence="8" id="KW-0238">DNA-binding</keyword>
<dbReference type="FunFam" id="3.30.160.60:FF:000021">
    <property type="entry name" value="Basic krueppel-like factor 3"/>
    <property type="match status" value="1"/>
</dbReference>
<evidence type="ECO:0000256" key="3">
    <source>
        <dbReference type="ARBA" id="ARBA00022723"/>
    </source>
</evidence>
<evidence type="ECO:0000256" key="11">
    <source>
        <dbReference type="PROSITE-ProRule" id="PRU00042"/>
    </source>
</evidence>
<dbReference type="Ensembl" id="ENSTGUT00000010444.2">
    <property type="protein sequence ID" value="ENSTGUP00000010334.2"/>
    <property type="gene ID" value="ENSTGUG00000010017.2"/>
</dbReference>
<dbReference type="SUPFAM" id="SSF57667">
    <property type="entry name" value="beta-beta-alpha zinc fingers"/>
    <property type="match status" value="1"/>
</dbReference>
<dbReference type="STRING" id="59729.ENSTGUP00000010334"/>
<evidence type="ECO:0000313" key="14">
    <source>
        <dbReference type="Ensembl" id="ENSTGUP00000010334.2"/>
    </source>
</evidence>
<feature type="domain" description="C2H2-type" evidence="13">
    <location>
        <begin position="269"/>
        <end position="298"/>
    </location>
</feature>
<evidence type="ECO:0000256" key="9">
    <source>
        <dbReference type="ARBA" id="ARBA00023163"/>
    </source>
</evidence>
<proteinExistence type="inferred from homology"/>
<dbReference type="GO" id="GO:0048813">
    <property type="term" value="P:dendrite morphogenesis"/>
    <property type="evidence" value="ECO:0007669"/>
    <property type="project" value="Ensembl"/>
</dbReference>
<dbReference type="InParanoid" id="H0ZIB7"/>
<evidence type="ECO:0000256" key="12">
    <source>
        <dbReference type="SAM" id="MobiDB-lite"/>
    </source>
</evidence>
<feature type="domain" description="C2H2-type" evidence="13">
    <location>
        <begin position="239"/>
        <end position="268"/>
    </location>
</feature>
<organism evidence="14 15">
    <name type="scientific">Taeniopygia guttata</name>
    <name type="common">Zebra finch</name>
    <name type="synonym">Poephila guttata</name>
    <dbReference type="NCBI Taxonomy" id="59729"/>
    <lineage>
        <taxon>Eukaryota</taxon>
        <taxon>Metazoa</taxon>
        <taxon>Chordata</taxon>
        <taxon>Craniata</taxon>
        <taxon>Vertebrata</taxon>
        <taxon>Euteleostomi</taxon>
        <taxon>Archelosauria</taxon>
        <taxon>Archosauria</taxon>
        <taxon>Dinosauria</taxon>
        <taxon>Saurischia</taxon>
        <taxon>Theropoda</taxon>
        <taxon>Coelurosauria</taxon>
        <taxon>Aves</taxon>
        <taxon>Neognathae</taxon>
        <taxon>Neoaves</taxon>
        <taxon>Telluraves</taxon>
        <taxon>Australaves</taxon>
        <taxon>Passeriformes</taxon>
        <taxon>Passeroidea</taxon>
        <taxon>Estrildidae</taxon>
        <taxon>Estrildinae</taxon>
        <taxon>Taeniopygia</taxon>
    </lineage>
</organism>
<keyword evidence="9" id="KW-0804">Transcription</keyword>
<evidence type="ECO:0000256" key="8">
    <source>
        <dbReference type="ARBA" id="ARBA00023125"/>
    </source>
</evidence>
<dbReference type="GO" id="GO:1904178">
    <property type="term" value="P:negative regulation of adipose tissue development"/>
    <property type="evidence" value="ECO:0007669"/>
    <property type="project" value="Ensembl"/>
</dbReference>
<comment type="similarity">
    <text evidence="2">Belongs to the krueppel C2H2-type zinc-finger protein family.</text>
</comment>
<dbReference type="Pfam" id="PF00096">
    <property type="entry name" value="zf-C2H2"/>
    <property type="match status" value="2"/>
</dbReference>
<dbReference type="GO" id="GO:0005829">
    <property type="term" value="C:cytosol"/>
    <property type="evidence" value="ECO:0007669"/>
    <property type="project" value="Ensembl"/>
</dbReference>
<keyword evidence="15" id="KW-1185">Reference proteome</keyword>
<reference evidence="14 15" key="1">
    <citation type="journal article" date="2010" name="Nature">
        <title>The genome of a songbird.</title>
        <authorList>
            <person name="Warren W.C."/>
            <person name="Clayton D.F."/>
            <person name="Ellegren H."/>
            <person name="Arnold A.P."/>
            <person name="Hillier L.W."/>
            <person name="Kunstner A."/>
            <person name="Searle S."/>
            <person name="White S."/>
            <person name="Vilella A.J."/>
            <person name="Fairley S."/>
            <person name="Heger A."/>
            <person name="Kong L."/>
            <person name="Ponting C.P."/>
            <person name="Jarvis E.D."/>
            <person name="Mello C.V."/>
            <person name="Minx P."/>
            <person name="Lovell P."/>
            <person name="Velho T.A."/>
            <person name="Ferris M."/>
            <person name="Balakrishnan C.N."/>
            <person name="Sinha S."/>
            <person name="Blatti C."/>
            <person name="London S.E."/>
            <person name="Li Y."/>
            <person name="Lin Y.C."/>
            <person name="George J."/>
            <person name="Sweedler J."/>
            <person name="Southey B."/>
            <person name="Gunaratne P."/>
            <person name="Watson M."/>
            <person name="Nam K."/>
            <person name="Backstrom N."/>
            <person name="Smeds L."/>
            <person name="Nabholz B."/>
            <person name="Itoh Y."/>
            <person name="Whitney O."/>
            <person name="Pfenning A.R."/>
            <person name="Howard J."/>
            <person name="Volker M."/>
            <person name="Skinner B.M."/>
            <person name="Griffin D.K."/>
            <person name="Ye L."/>
            <person name="McLaren W.M."/>
            <person name="Flicek P."/>
            <person name="Quesada V."/>
            <person name="Velasco G."/>
            <person name="Lopez-Otin C."/>
            <person name="Puente X.S."/>
            <person name="Olender T."/>
            <person name="Lancet D."/>
            <person name="Smit A.F."/>
            <person name="Hubley R."/>
            <person name="Konkel M.K."/>
            <person name="Walker J.A."/>
            <person name="Batzer M.A."/>
            <person name="Gu W."/>
            <person name="Pollock D.D."/>
            <person name="Chen L."/>
            <person name="Cheng Z."/>
            <person name="Eichler E.E."/>
            <person name="Stapley J."/>
            <person name="Slate J."/>
            <person name="Ekblom R."/>
            <person name="Birkhead T."/>
            <person name="Burke T."/>
            <person name="Burt D."/>
            <person name="Scharff C."/>
            <person name="Adam I."/>
            <person name="Richard H."/>
            <person name="Sultan M."/>
            <person name="Soldatov A."/>
            <person name="Lehrach H."/>
            <person name="Edwards S.V."/>
            <person name="Yang S.P."/>
            <person name="Li X."/>
            <person name="Graves T."/>
            <person name="Fulton L."/>
            <person name="Nelson J."/>
            <person name="Chinwalla A."/>
            <person name="Hou S."/>
            <person name="Mardis E.R."/>
            <person name="Wilson R.K."/>
        </authorList>
    </citation>
    <scope>NUCLEOTIDE SEQUENCE [LARGE SCALE GENOMIC DNA]</scope>
</reference>
<dbReference type="GO" id="GO:0000122">
    <property type="term" value="P:negative regulation of transcription by RNA polymerase II"/>
    <property type="evidence" value="ECO:0007669"/>
    <property type="project" value="Ensembl"/>
</dbReference>
<dbReference type="CDD" id="cd21585">
    <property type="entry name" value="KLF7_N"/>
    <property type="match status" value="1"/>
</dbReference>
<evidence type="ECO:0000256" key="7">
    <source>
        <dbReference type="ARBA" id="ARBA00023015"/>
    </source>
</evidence>
<dbReference type="OMA" id="DCFLHAA"/>
<feature type="compositionally biased region" description="Polar residues" evidence="12">
    <location>
        <begin position="214"/>
        <end position="231"/>
    </location>
</feature>
<reference evidence="14" key="2">
    <citation type="submission" date="2025-08" db="UniProtKB">
        <authorList>
            <consortium name="Ensembl"/>
        </authorList>
    </citation>
    <scope>IDENTIFICATION</scope>
</reference>
<keyword evidence="4" id="KW-0677">Repeat</keyword>
<dbReference type="GO" id="GO:0008270">
    <property type="term" value="F:zinc ion binding"/>
    <property type="evidence" value="ECO:0007669"/>
    <property type="project" value="UniProtKB-KW"/>
</dbReference>
<evidence type="ECO:0000256" key="2">
    <source>
        <dbReference type="ARBA" id="ARBA00006991"/>
    </source>
</evidence>
<gene>
    <name evidence="14" type="primary">KLF7</name>
</gene>
<keyword evidence="6" id="KW-0862">Zinc</keyword>
<protein>
    <submittedName>
        <fullName evidence="14">KLF transcription factor 7</fullName>
    </submittedName>
</protein>
<dbReference type="PANTHER" id="PTHR23235:SF77">
    <property type="entry name" value="KRUEPPEL-LIKE FACTOR 7"/>
    <property type="match status" value="1"/>
</dbReference>
<dbReference type="GeneTree" id="ENSGT00940000155235"/>
<evidence type="ECO:0000256" key="5">
    <source>
        <dbReference type="ARBA" id="ARBA00022771"/>
    </source>
</evidence>
<dbReference type="PROSITE" id="PS50157">
    <property type="entry name" value="ZINC_FINGER_C2H2_2"/>
    <property type="match status" value="2"/>
</dbReference>
<feature type="region of interest" description="Disordered" evidence="12">
    <location>
        <begin position="1"/>
        <end position="22"/>
    </location>
</feature>
<dbReference type="GO" id="GO:0045604">
    <property type="term" value="P:regulation of epidermal cell differentiation"/>
    <property type="evidence" value="ECO:0007669"/>
    <property type="project" value="Ensembl"/>
</dbReference>
<dbReference type="Gene3D" id="3.30.160.60">
    <property type="entry name" value="Classic Zinc Finger"/>
    <property type="match status" value="2"/>
</dbReference>
<dbReference type="GO" id="GO:0005654">
    <property type="term" value="C:nucleoplasm"/>
    <property type="evidence" value="ECO:0007669"/>
    <property type="project" value="Ensembl"/>
</dbReference>
<reference evidence="14" key="3">
    <citation type="submission" date="2025-09" db="UniProtKB">
        <authorList>
            <consortium name="Ensembl"/>
        </authorList>
    </citation>
    <scope>IDENTIFICATION</scope>
</reference>
<name>H0ZIB7_TAEGU</name>
<evidence type="ECO:0000256" key="4">
    <source>
        <dbReference type="ARBA" id="ARBA00022737"/>
    </source>
</evidence>
<dbReference type="GO" id="GO:0007411">
    <property type="term" value="P:axon guidance"/>
    <property type="evidence" value="ECO:0007669"/>
    <property type="project" value="Ensembl"/>
</dbReference>
<keyword evidence="10" id="KW-0539">Nucleus</keyword>